<evidence type="ECO:0000313" key="2">
    <source>
        <dbReference type="EMBL" id="ODV90667.1"/>
    </source>
</evidence>
<proteinExistence type="predicted"/>
<organism evidence="2 3">
    <name type="scientific">Tortispora caseinolytica NRRL Y-17796</name>
    <dbReference type="NCBI Taxonomy" id="767744"/>
    <lineage>
        <taxon>Eukaryota</taxon>
        <taxon>Fungi</taxon>
        <taxon>Dikarya</taxon>
        <taxon>Ascomycota</taxon>
        <taxon>Saccharomycotina</taxon>
        <taxon>Trigonopsidomycetes</taxon>
        <taxon>Trigonopsidales</taxon>
        <taxon>Trigonopsidaceae</taxon>
        <taxon>Tortispora</taxon>
    </lineage>
</organism>
<dbReference type="PANTHER" id="PTHR23308">
    <property type="entry name" value="NUCLEAR INHIBITOR OF PROTEIN PHOSPHATASE-1"/>
    <property type="match status" value="1"/>
</dbReference>
<dbReference type="SUPFAM" id="SSF49879">
    <property type="entry name" value="SMAD/FHA domain"/>
    <property type="match status" value="1"/>
</dbReference>
<dbReference type="PROSITE" id="PS50006">
    <property type="entry name" value="FHA_DOMAIN"/>
    <property type="match status" value="1"/>
</dbReference>
<dbReference type="OrthoDB" id="444265at2759"/>
<sequence>MSQNSNLLPANNSYNEPETAQIPSEKYSLIVFKGEQIINQFRLEGKSSYKLGRDSATSDIVIAHPSCSKNHAVIQFKSSPDDPSKVVPYLIDLNSANGTKINFSPVPQSRFIQLKSHDVLNFAYSTRDYVFQNEN</sequence>
<dbReference type="InterPro" id="IPR008984">
    <property type="entry name" value="SMAD_FHA_dom_sf"/>
</dbReference>
<dbReference type="AlphaFoldDB" id="A0A1E4TG32"/>
<evidence type="ECO:0000313" key="3">
    <source>
        <dbReference type="Proteomes" id="UP000095023"/>
    </source>
</evidence>
<protein>
    <recommendedName>
        <fullName evidence="1">FHA domain-containing protein</fullName>
    </recommendedName>
</protein>
<dbReference type="InterPro" id="IPR000253">
    <property type="entry name" value="FHA_dom"/>
</dbReference>
<keyword evidence="3" id="KW-1185">Reference proteome</keyword>
<dbReference type="SMART" id="SM00240">
    <property type="entry name" value="FHA"/>
    <property type="match status" value="1"/>
</dbReference>
<evidence type="ECO:0000259" key="1">
    <source>
        <dbReference type="PROSITE" id="PS50006"/>
    </source>
</evidence>
<dbReference type="Pfam" id="PF00498">
    <property type="entry name" value="FHA"/>
    <property type="match status" value="1"/>
</dbReference>
<gene>
    <name evidence="2" type="ORF">CANCADRAFT_2397</name>
</gene>
<dbReference type="Proteomes" id="UP000095023">
    <property type="component" value="Unassembled WGS sequence"/>
</dbReference>
<reference evidence="3" key="1">
    <citation type="submission" date="2016-02" db="EMBL/GenBank/DDBJ databases">
        <title>Comparative genomics of biotechnologically important yeasts.</title>
        <authorList>
            <consortium name="DOE Joint Genome Institute"/>
            <person name="Riley R."/>
            <person name="Haridas S."/>
            <person name="Wolfe K.H."/>
            <person name="Lopes M.R."/>
            <person name="Hittinger C.T."/>
            <person name="Goker M."/>
            <person name="Salamov A."/>
            <person name="Wisecaver J."/>
            <person name="Long T.M."/>
            <person name="Aerts A.L."/>
            <person name="Barry K."/>
            <person name="Choi C."/>
            <person name="Clum A."/>
            <person name="Coughlan A.Y."/>
            <person name="Deshpande S."/>
            <person name="Douglass A.P."/>
            <person name="Hanson S.J."/>
            <person name="Klenk H.-P."/>
            <person name="Labutti K."/>
            <person name="Lapidus A."/>
            <person name="Lindquist E."/>
            <person name="Lipzen A."/>
            <person name="Meier-Kolthoff J.P."/>
            <person name="Ohm R.A."/>
            <person name="Otillar R.P."/>
            <person name="Pangilinan J."/>
            <person name="Peng Y."/>
            <person name="Rokas A."/>
            <person name="Rosa C.A."/>
            <person name="Scheuner C."/>
            <person name="Sibirny A.A."/>
            <person name="Slot J.C."/>
            <person name="Stielow J.B."/>
            <person name="Sun H."/>
            <person name="Kurtzman C.P."/>
            <person name="Blackwell M."/>
            <person name="Jeffries T.W."/>
            <person name="Grigoriev I.V."/>
        </authorList>
    </citation>
    <scope>NUCLEOTIDE SEQUENCE [LARGE SCALE GENOMIC DNA]</scope>
    <source>
        <strain evidence="3">NRRL Y-17796</strain>
    </source>
</reference>
<accession>A0A1E4TG32</accession>
<feature type="domain" description="FHA" evidence="1">
    <location>
        <begin position="49"/>
        <end position="106"/>
    </location>
</feature>
<dbReference type="EMBL" id="KV453842">
    <property type="protein sequence ID" value="ODV90667.1"/>
    <property type="molecule type" value="Genomic_DNA"/>
</dbReference>
<dbReference type="InterPro" id="IPR050923">
    <property type="entry name" value="Cell_Proc_Reg/RNA_Proc"/>
</dbReference>
<dbReference type="Gene3D" id="2.60.200.20">
    <property type="match status" value="1"/>
</dbReference>
<name>A0A1E4TG32_9ASCO</name>